<proteinExistence type="predicted"/>
<sequence>MKSYTLLALALGSMTLFAGCDTVNQIASMQTGNTTIGNTGTGNTGTGNTAGNTTASVTTAEMSSGIKQALGNGLTTSINTLSVTDGFLGNAAVKILMPAEAQKIEKTLRAVGMGKLCDQFIQSLNRAAETAVKEAAPVFVNSLSQMTITDAYNILLSGQQDAATTFFKRTTSAALASKFSPIVASALGKNNVSTYWSQLTTAYNAIPLASEKVNTDLNAYVTQKAINGLFTQVASEELKIRSNLSGARNTNLLQKVFGYADTKK</sequence>
<protein>
    <submittedName>
        <fullName evidence="2">DUF4197 domain-containing protein</fullName>
    </submittedName>
</protein>
<dbReference type="Pfam" id="PF13852">
    <property type="entry name" value="DUF4197"/>
    <property type="match status" value="1"/>
</dbReference>
<dbReference type="PROSITE" id="PS51257">
    <property type="entry name" value="PROKAR_LIPOPROTEIN"/>
    <property type="match status" value="1"/>
</dbReference>
<evidence type="ECO:0000313" key="3">
    <source>
        <dbReference type="Proteomes" id="UP000679691"/>
    </source>
</evidence>
<organism evidence="2 3">
    <name type="scientific">Rhinopithecimicrobium faecis</name>
    <dbReference type="NCBI Taxonomy" id="2820698"/>
    <lineage>
        <taxon>Bacteria</taxon>
        <taxon>Pseudomonadati</taxon>
        <taxon>Bacteroidota</taxon>
        <taxon>Sphingobacteriia</taxon>
        <taxon>Sphingobacteriales</taxon>
        <taxon>Sphingobacteriaceae</taxon>
        <taxon>Rhinopithecimicrobium</taxon>
    </lineage>
</organism>
<dbReference type="AlphaFoldDB" id="A0A8T4H5Y7"/>
<evidence type="ECO:0000313" key="2">
    <source>
        <dbReference type="EMBL" id="MBP3942462.1"/>
    </source>
</evidence>
<name>A0A8T4H5Y7_9SPHI</name>
<feature type="signal peptide" evidence="1">
    <location>
        <begin position="1"/>
        <end position="18"/>
    </location>
</feature>
<accession>A0A8T4H5Y7</accession>
<comment type="caution">
    <text evidence="2">The sequence shown here is derived from an EMBL/GenBank/DDBJ whole genome shotgun (WGS) entry which is preliminary data.</text>
</comment>
<evidence type="ECO:0000256" key="1">
    <source>
        <dbReference type="SAM" id="SignalP"/>
    </source>
</evidence>
<dbReference type="EMBL" id="JAGKSB010000002">
    <property type="protein sequence ID" value="MBP3942462.1"/>
    <property type="molecule type" value="Genomic_DNA"/>
</dbReference>
<feature type="chain" id="PRO_5035765685" evidence="1">
    <location>
        <begin position="19"/>
        <end position="264"/>
    </location>
</feature>
<dbReference type="RefSeq" id="WP_353545944.1">
    <property type="nucleotide sequence ID" value="NZ_JAGKSB010000002.1"/>
</dbReference>
<keyword evidence="3" id="KW-1185">Reference proteome</keyword>
<reference evidence="2" key="1">
    <citation type="submission" date="2021-03" db="EMBL/GenBank/DDBJ databases">
        <authorList>
            <person name="Lu T."/>
            <person name="Wang Q."/>
            <person name="Han X."/>
        </authorList>
    </citation>
    <scope>NUCLEOTIDE SEQUENCE</scope>
    <source>
        <strain evidence="2">WQ 2009</strain>
    </source>
</reference>
<dbReference type="Proteomes" id="UP000679691">
    <property type="component" value="Unassembled WGS sequence"/>
</dbReference>
<gene>
    <name evidence="2" type="ORF">J5U18_02595</name>
</gene>
<dbReference type="InterPro" id="IPR025245">
    <property type="entry name" value="DUF4197"/>
</dbReference>
<keyword evidence="1" id="KW-0732">Signal</keyword>